<reference evidence="2 3" key="1">
    <citation type="submission" date="2024-04" db="EMBL/GenBank/DDBJ databases">
        <title>Phyllosticta paracitricarpa is synonymous to the EU quarantine fungus P. citricarpa based on phylogenomic analyses.</title>
        <authorList>
            <consortium name="Lawrence Berkeley National Laboratory"/>
            <person name="Van Ingen-Buijs V.A."/>
            <person name="Van Westerhoven A.C."/>
            <person name="Haridas S."/>
            <person name="Skiadas P."/>
            <person name="Martin F."/>
            <person name="Groenewald J.Z."/>
            <person name="Crous P.W."/>
            <person name="Seidl M.F."/>
        </authorList>
    </citation>
    <scope>NUCLEOTIDE SEQUENCE [LARGE SCALE GENOMIC DNA]</scope>
    <source>
        <strain evidence="2 3">CBS 123374</strain>
    </source>
</reference>
<sequence>MSLRGYDAKQPYAHQVAAATTKYGKIPPLTTTGQKPDQYKFSQLYYNPCCLNPQHVVIELDRDNKARNACQGSHILVFNEGKATYNPYPHD</sequence>
<comment type="caution">
    <text evidence="2">The sequence shown here is derived from an EMBL/GenBank/DDBJ whole genome shotgun (WGS) entry which is preliminary data.</text>
</comment>
<dbReference type="InterPro" id="IPR044930">
    <property type="entry name" value="Homing_endonuclease_His-Me"/>
</dbReference>
<organism evidence="2 3">
    <name type="scientific">Phyllosticta capitalensis</name>
    <dbReference type="NCBI Taxonomy" id="121624"/>
    <lineage>
        <taxon>Eukaryota</taxon>
        <taxon>Fungi</taxon>
        <taxon>Dikarya</taxon>
        <taxon>Ascomycota</taxon>
        <taxon>Pezizomycotina</taxon>
        <taxon>Dothideomycetes</taxon>
        <taxon>Dothideomycetes incertae sedis</taxon>
        <taxon>Botryosphaeriales</taxon>
        <taxon>Phyllostictaceae</taxon>
        <taxon>Phyllosticta</taxon>
    </lineage>
</organism>
<dbReference type="InterPro" id="IPR044925">
    <property type="entry name" value="His-Me_finger_sf"/>
</dbReference>
<gene>
    <name evidence="2" type="ORF">HDK90DRAFT_422981</name>
</gene>
<dbReference type="EMBL" id="JBBWRZ010000015">
    <property type="protein sequence ID" value="KAK8222795.1"/>
    <property type="molecule type" value="Genomic_DNA"/>
</dbReference>
<feature type="domain" description="Zinc-binding loop region of homing endonuclease" evidence="1">
    <location>
        <begin position="8"/>
        <end position="90"/>
    </location>
</feature>
<keyword evidence="3" id="KW-1185">Reference proteome</keyword>
<dbReference type="InterPro" id="IPR008704">
    <property type="entry name" value="Endonuclease_Zinc-binding_loop"/>
</dbReference>
<dbReference type="SUPFAM" id="SSF54060">
    <property type="entry name" value="His-Me finger endonucleases"/>
    <property type="match status" value="1"/>
</dbReference>
<evidence type="ECO:0000313" key="2">
    <source>
        <dbReference type="EMBL" id="KAK8222795.1"/>
    </source>
</evidence>
<dbReference type="Gene3D" id="3.90.75.10">
    <property type="entry name" value="Homing Intron 3 (I-ppo) Encoded Endonuclease, Chain A"/>
    <property type="match status" value="1"/>
</dbReference>
<evidence type="ECO:0000313" key="3">
    <source>
        <dbReference type="Proteomes" id="UP001492380"/>
    </source>
</evidence>
<proteinExistence type="predicted"/>
<protein>
    <recommendedName>
        <fullName evidence="1">Zinc-binding loop region of homing endonuclease domain-containing protein</fullName>
    </recommendedName>
</protein>
<evidence type="ECO:0000259" key="1">
    <source>
        <dbReference type="Pfam" id="PF05551"/>
    </source>
</evidence>
<name>A0ABR1Y9U3_9PEZI</name>
<accession>A0ABR1Y9U3</accession>
<dbReference type="Pfam" id="PF05551">
    <property type="entry name" value="zf-His_Me_endon"/>
    <property type="match status" value="1"/>
</dbReference>
<dbReference type="Proteomes" id="UP001492380">
    <property type="component" value="Unassembled WGS sequence"/>
</dbReference>